<dbReference type="EMBL" id="PTQR01000010">
    <property type="protein sequence ID" value="TKX26898.1"/>
    <property type="molecule type" value="Genomic_DNA"/>
</dbReference>
<keyword evidence="1" id="KW-1133">Transmembrane helix</keyword>
<dbReference type="Proteomes" id="UP000308133">
    <property type="component" value="Unassembled WGS sequence"/>
</dbReference>
<keyword evidence="1" id="KW-0472">Membrane</keyword>
<feature type="transmembrane region" description="Helical" evidence="1">
    <location>
        <begin position="177"/>
        <end position="196"/>
    </location>
</feature>
<feature type="transmembrane region" description="Helical" evidence="1">
    <location>
        <begin position="100"/>
        <end position="117"/>
    </location>
</feature>
<sequence>MAISTRGSLAVSRQWLMCSIFLGFSLVAAYYMRFSSPAEAVGSVMEDVLRPEPFIFPEKAIELRRDYSGIQAIDFPLSFLVAAFLPGADGWNKPFQLQQAYFLFSFFPVLAVFNVEAGRTRNTGALLSYTALWAIPYQTVGGAIFIPLWFLCYTLTTSPVSYWQKSPQIPADRARTLLPSLLFAYLLPTILLYLPYKDVNTRQFMVGLWQPSPIIVNLVWWILAKLSGTTTPRSAKPEHTASYLKPIYTIGFLVSAG</sequence>
<organism evidence="2 3">
    <name type="scientific">Elsinoe australis</name>
    <dbReference type="NCBI Taxonomy" id="40998"/>
    <lineage>
        <taxon>Eukaryota</taxon>
        <taxon>Fungi</taxon>
        <taxon>Dikarya</taxon>
        <taxon>Ascomycota</taxon>
        <taxon>Pezizomycotina</taxon>
        <taxon>Dothideomycetes</taxon>
        <taxon>Dothideomycetidae</taxon>
        <taxon>Myriangiales</taxon>
        <taxon>Elsinoaceae</taxon>
        <taxon>Elsinoe</taxon>
    </lineage>
</organism>
<dbReference type="AlphaFoldDB" id="A0A4U7B663"/>
<feature type="transmembrane region" description="Helical" evidence="1">
    <location>
        <begin position="137"/>
        <end position="156"/>
    </location>
</feature>
<gene>
    <name evidence="2" type="ORF">C1H76_0835</name>
</gene>
<keyword evidence="1" id="KW-0812">Transmembrane</keyword>
<accession>A0A4U7B663</accession>
<protein>
    <submittedName>
        <fullName evidence="2">Uncharacterized protein</fullName>
    </submittedName>
</protein>
<name>A0A4U7B663_9PEZI</name>
<reference evidence="2 3" key="1">
    <citation type="submission" date="2018-02" db="EMBL/GenBank/DDBJ databases">
        <title>Draft genome sequences of Elsinoe sp., causing black scab on jojoba.</title>
        <authorList>
            <person name="Stodart B."/>
            <person name="Jeffress S."/>
            <person name="Ash G."/>
            <person name="Arun Chinnappa K."/>
        </authorList>
    </citation>
    <scope>NUCLEOTIDE SEQUENCE [LARGE SCALE GENOMIC DNA]</scope>
    <source>
        <strain evidence="2 3">Hillstone_2</strain>
    </source>
</reference>
<evidence type="ECO:0000256" key="1">
    <source>
        <dbReference type="SAM" id="Phobius"/>
    </source>
</evidence>
<evidence type="ECO:0000313" key="3">
    <source>
        <dbReference type="Proteomes" id="UP000308133"/>
    </source>
</evidence>
<proteinExistence type="predicted"/>
<comment type="caution">
    <text evidence="2">The sequence shown here is derived from an EMBL/GenBank/DDBJ whole genome shotgun (WGS) entry which is preliminary data.</text>
</comment>
<evidence type="ECO:0000313" key="2">
    <source>
        <dbReference type="EMBL" id="TKX26898.1"/>
    </source>
</evidence>